<proteinExistence type="predicted"/>
<evidence type="ECO:0000313" key="1">
    <source>
        <dbReference type="EMBL" id="MQM04222.1"/>
    </source>
</evidence>
<evidence type="ECO:0000313" key="2">
    <source>
        <dbReference type="Proteomes" id="UP000652761"/>
    </source>
</evidence>
<dbReference type="AlphaFoldDB" id="A0A843W321"/>
<protein>
    <submittedName>
        <fullName evidence="1">Uncharacterized protein</fullName>
    </submittedName>
</protein>
<keyword evidence="2" id="KW-1185">Reference proteome</keyword>
<sequence>MCPHSPPISAGTSDMLLARCLYSPKIWHGCSYTSAVTLVGLTRVKLGVGRILWDKVLHWDWVPVTKGWRTVLRKQGKWSMPHLEGKLWMVNWVWEFEFGLGKQWYKPDWWKFGDEKMYFRHAAGSLFILSKNLAWYINVNRTSLSVAPFQQRTPPDLQLPQRGQAEAPI</sequence>
<dbReference type="EMBL" id="NMUH01003177">
    <property type="protein sequence ID" value="MQM04222.1"/>
    <property type="molecule type" value="Genomic_DNA"/>
</dbReference>
<dbReference type="UniPathway" id="UPA00378"/>
<organism evidence="1 2">
    <name type="scientific">Colocasia esculenta</name>
    <name type="common">Wild taro</name>
    <name type="synonym">Arum esculentum</name>
    <dbReference type="NCBI Taxonomy" id="4460"/>
    <lineage>
        <taxon>Eukaryota</taxon>
        <taxon>Viridiplantae</taxon>
        <taxon>Streptophyta</taxon>
        <taxon>Embryophyta</taxon>
        <taxon>Tracheophyta</taxon>
        <taxon>Spermatophyta</taxon>
        <taxon>Magnoliopsida</taxon>
        <taxon>Liliopsida</taxon>
        <taxon>Araceae</taxon>
        <taxon>Aroideae</taxon>
        <taxon>Colocasieae</taxon>
        <taxon>Colocasia</taxon>
    </lineage>
</organism>
<comment type="caution">
    <text evidence="1">The sequence shown here is derived from an EMBL/GenBank/DDBJ whole genome shotgun (WGS) entry which is preliminary data.</text>
</comment>
<name>A0A843W321_COLES</name>
<accession>A0A843W321</accession>
<dbReference type="Proteomes" id="UP000652761">
    <property type="component" value="Unassembled WGS sequence"/>
</dbReference>
<dbReference type="OrthoDB" id="1158011at2759"/>
<reference evidence="1" key="1">
    <citation type="submission" date="2017-07" db="EMBL/GenBank/DDBJ databases">
        <title>Taro Niue Genome Assembly and Annotation.</title>
        <authorList>
            <person name="Atibalentja N."/>
            <person name="Keating K."/>
            <person name="Fields C.J."/>
        </authorList>
    </citation>
    <scope>NUCLEOTIDE SEQUENCE</scope>
    <source>
        <strain evidence="1">Niue_2</strain>
        <tissue evidence="1">Leaf</tissue>
    </source>
</reference>
<gene>
    <name evidence="1" type="ORF">Taro_037020</name>
</gene>